<comment type="caution">
    <text evidence="8">The sequence shown here is derived from an EMBL/GenBank/DDBJ whole genome shotgun (WGS) entry which is preliminary data.</text>
</comment>
<dbReference type="GO" id="GO:0043165">
    <property type="term" value="P:Gram-negative-bacterium-type cell outer membrane assembly"/>
    <property type="evidence" value="ECO:0007669"/>
    <property type="project" value="UniProtKB-UniRule"/>
</dbReference>
<evidence type="ECO:0000256" key="3">
    <source>
        <dbReference type="ARBA" id="ARBA00023139"/>
    </source>
</evidence>
<dbReference type="InterPro" id="IPR011990">
    <property type="entry name" value="TPR-like_helical_dom_sf"/>
</dbReference>
<dbReference type="GO" id="GO:1990063">
    <property type="term" value="C:Bam protein complex"/>
    <property type="evidence" value="ECO:0007669"/>
    <property type="project" value="TreeGrafter"/>
</dbReference>
<evidence type="ECO:0000259" key="7">
    <source>
        <dbReference type="Pfam" id="PF13525"/>
    </source>
</evidence>
<dbReference type="CDD" id="cd15830">
    <property type="entry name" value="BamD"/>
    <property type="match status" value="1"/>
</dbReference>
<dbReference type="RefSeq" id="WP_161072346.1">
    <property type="nucleotide sequence ID" value="NZ_CP086370.1"/>
</dbReference>
<dbReference type="AlphaFoldDB" id="A0A7X4HBN4"/>
<evidence type="ECO:0000313" key="9">
    <source>
        <dbReference type="Proteomes" id="UP000450676"/>
    </source>
</evidence>
<sequence length="273" mass="31260">MQKKLSVSAAKTAATAATFLVLSLSGCSLLPEKADETKGWSATKLYSEAKEELAGGHYERAIQLFEKLEASYPFGTYAVQAQMEIAYANYKAQDQAQALAAVERFIKLHPNHANVDYMYYLRGLISFNDQIGFLNFIYEQDPTERDPKATREAFAAFKALVDKFPDSQYTPDAIDRMKYLINAMASYEVHVARYYYRRGAYLASVNRAMGVISDYRDSPSIEEALFIMIRGYEKMGNVQMHDDALRVFKKNYPNSKFLDEGVKKERQWWKLWG</sequence>
<protein>
    <recommendedName>
        <fullName evidence="6">Outer membrane protein assembly factor BamD</fullName>
    </recommendedName>
</protein>
<reference evidence="8 9" key="1">
    <citation type="submission" date="2019-12" db="EMBL/GenBank/DDBJ databases">
        <title>Novel species isolated from a subtropical stream in China.</title>
        <authorList>
            <person name="Lu H."/>
        </authorList>
    </citation>
    <scope>NUCLEOTIDE SEQUENCE [LARGE SCALE GENOMIC DNA]</scope>
    <source>
        <strain evidence="8 9">FT127W</strain>
    </source>
</reference>
<organism evidence="8 9">
    <name type="scientific">Pseudoduganella aquatica</name>
    <dbReference type="NCBI Taxonomy" id="2660641"/>
    <lineage>
        <taxon>Bacteria</taxon>
        <taxon>Pseudomonadati</taxon>
        <taxon>Pseudomonadota</taxon>
        <taxon>Betaproteobacteria</taxon>
        <taxon>Burkholderiales</taxon>
        <taxon>Oxalobacteraceae</taxon>
        <taxon>Telluria group</taxon>
        <taxon>Pseudoduganella</taxon>
    </lineage>
</organism>
<comment type="function">
    <text evidence="6">Part of the outer membrane protein assembly complex, which is involved in assembly and insertion of beta-barrel proteins into the outer membrane.</text>
</comment>
<dbReference type="PROSITE" id="PS51257">
    <property type="entry name" value="PROKAR_LIPOPROTEIN"/>
    <property type="match status" value="1"/>
</dbReference>
<comment type="subunit">
    <text evidence="6">Part of the Bam complex.</text>
</comment>
<keyword evidence="1 6" id="KW-0732">Signal</keyword>
<dbReference type="HAMAP" id="MF_00922">
    <property type="entry name" value="OM_assembly_BamD"/>
    <property type="match status" value="1"/>
</dbReference>
<evidence type="ECO:0000256" key="2">
    <source>
        <dbReference type="ARBA" id="ARBA00023136"/>
    </source>
</evidence>
<proteinExistence type="inferred from homology"/>
<keyword evidence="9" id="KW-1185">Reference proteome</keyword>
<dbReference type="PANTHER" id="PTHR37423">
    <property type="entry name" value="SOLUBLE LYTIC MUREIN TRANSGLYCOSYLASE-RELATED"/>
    <property type="match status" value="1"/>
</dbReference>
<keyword evidence="3 6" id="KW-0564">Palmitate</keyword>
<gene>
    <name evidence="6 8" type="primary">bamD</name>
    <name evidence="8" type="ORF">GTP77_11110</name>
</gene>
<evidence type="ECO:0000256" key="4">
    <source>
        <dbReference type="ARBA" id="ARBA00023237"/>
    </source>
</evidence>
<evidence type="ECO:0000256" key="1">
    <source>
        <dbReference type="ARBA" id="ARBA00022729"/>
    </source>
</evidence>
<feature type="domain" description="Outer membrane lipoprotein BamD-like" evidence="7">
    <location>
        <begin position="42"/>
        <end position="244"/>
    </location>
</feature>
<evidence type="ECO:0000313" key="8">
    <source>
        <dbReference type="EMBL" id="MYN07883.1"/>
    </source>
</evidence>
<dbReference type="Pfam" id="PF13525">
    <property type="entry name" value="YfiO"/>
    <property type="match status" value="1"/>
</dbReference>
<keyword evidence="4 6" id="KW-0998">Cell outer membrane</keyword>
<name>A0A7X4HBN4_9BURK</name>
<evidence type="ECO:0000256" key="6">
    <source>
        <dbReference type="HAMAP-Rule" id="MF_00922"/>
    </source>
</evidence>
<accession>A0A7X4HBN4</accession>
<comment type="subcellular location">
    <subcellularLocation>
        <location evidence="6">Cell outer membrane</location>
        <topology evidence="6">Lipid-anchor</topology>
    </subcellularLocation>
</comment>
<dbReference type="PANTHER" id="PTHR37423:SF1">
    <property type="entry name" value="OUTER MEMBRANE PROTEIN ASSEMBLY FACTOR BAMD"/>
    <property type="match status" value="1"/>
</dbReference>
<dbReference type="SUPFAM" id="SSF48452">
    <property type="entry name" value="TPR-like"/>
    <property type="match status" value="1"/>
</dbReference>
<keyword evidence="5 6" id="KW-0449">Lipoprotein</keyword>
<dbReference type="InterPro" id="IPR017689">
    <property type="entry name" value="BamD"/>
</dbReference>
<dbReference type="InterPro" id="IPR039565">
    <property type="entry name" value="BamD-like"/>
</dbReference>
<keyword evidence="2 6" id="KW-0472">Membrane</keyword>
<dbReference type="EMBL" id="WWCU01000010">
    <property type="protein sequence ID" value="MYN07883.1"/>
    <property type="molecule type" value="Genomic_DNA"/>
</dbReference>
<evidence type="ECO:0000256" key="5">
    <source>
        <dbReference type="ARBA" id="ARBA00023288"/>
    </source>
</evidence>
<dbReference type="Proteomes" id="UP000450676">
    <property type="component" value="Unassembled WGS sequence"/>
</dbReference>
<comment type="similarity">
    <text evidence="6">Belongs to the BamD family.</text>
</comment>
<dbReference type="Gene3D" id="1.25.40.10">
    <property type="entry name" value="Tetratricopeptide repeat domain"/>
    <property type="match status" value="1"/>
</dbReference>
<dbReference type="GO" id="GO:0051205">
    <property type="term" value="P:protein insertion into membrane"/>
    <property type="evidence" value="ECO:0007669"/>
    <property type="project" value="UniProtKB-UniRule"/>
</dbReference>
<dbReference type="NCBIfam" id="TIGR03302">
    <property type="entry name" value="OM_YfiO"/>
    <property type="match status" value="1"/>
</dbReference>